<dbReference type="InterPro" id="IPR038492">
    <property type="entry name" value="GBBH-like_N_sf"/>
</dbReference>
<name>A0A382PLP7_9ZZZZ</name>
<evidence type="ECO:0000256" key="1">
    <source>
        <dbReference type="ARBA" id="ARBA00022723"/>
    </source>
</evidence>
<dbReference type="GO" id="GO:0046872">
    <property type="term" value="F:metal ion binding"/>
    <property type="evidence" value="ECO:0007669"/>
    <property type="project" value="UniProtKB-KW"/>
</dbReference>
<evidence type="ECO:0000256" key="2">
    <source>
        <dbReference type="ARBA" id="ARBA00023004"/>
    </source>
</evidence>
<keyword evidence="2" id="KW-0408">Iron</keyword>
<dbReference type="PANTHER" id="PTHR35303">
    <property type="entry name" value="OS02G0197800 PROTEIN"/>
    <property type="match status" value="1"/>
</dbReference>
<dbReference type="Gene3D" id="3.30.2020.30">
    <property type="match status" value="1"/>
</dbReference>
<sequence>MSDKNKLVTFETVNDLMLLKWGDGLESYINLKILREKCPCADCEGEKDVFGNIYKGRTNLINENSFLLKGIQPVGYYALRPFWNDGHHSGIYSFEFLRTLCENLVED</sequence>
<organism evidence="4">
    <name type="scientific">marine metagenome</name>
    <dbReference type="NCBI Taxonomy" id="408172"/>
    <lineage>
        <taxon>unclassified sequences</taxon>
        <taxon>metagenomes</taxon>
        <taxon>ecological metagenomes</taxon>
    </lineage>
</organism>
<gene>
    <name evidence="4" type="ORF">METZ01_LOCUS326621</name>
</gene>
<dbReference type="AlphaFoldDB" id="A0A382PLP7"/>
<protein>
    <recommendedName>
        <fullName evidence="3">Gamma-butyrobetaine hydroxylase-like N-terminal domain-containing protein</fullName>
    </recommendedName>
</protein>
<reference evidence="4" key="1">
    <citation type="submission" date="2018-05" db="EMBL/GenBank/DDBJ databases">
        <authorList>
            <person name="Lanie J.A."/>
            <person name="Ng W.-L."/>
            <person name="Kazmierczak K.M."/>
            <person name="Andrzejewski T.M."/>
            <person name="Davidsen T.M."/>
            <person name="Wayne K.J."/>
            <person name="Tettelin H."/>
            <person name="Glass J.I."/>
            <person name="Rusch D."/>
            <person name="Podicherti R."/>
            <person name="Tsui H.-C.T."/>
            <person name="Winkler M.E."/>
        </authorList>
    </citation>
    <scope>NUCLEOTIDE SEQUENCE</scope>
</reference>
<evidence type="ECO:0000313" key="4">
    <source>
        <dbReference type="EMBL" id="SVC73767.1"/>
    </source>
</evidence>
<feature type="domain" description="Gamma-butyrobetaine hydroxylase-like N-terminal" evidence="3">
    <location>
        <begin position="14"/>
        <end position="98"/>
    </location>
</feature>
<evidence type="ECO:0000259" key="3">
    <source>
        <dbReference type="Pfam" id="PF06155"/>
    </source>
</evidence>
<dbReference type="Pfam" id="PF06155">
    <property type="entry name" value="GBBH-like_N"/>
    <property type="match status" value="1"/>
</dbReference>
<accession>A0A382PLP7</accession>
<dbReference type="InterPro" id="IPR010376">
    <property type="entry name" value="GBBH-like_N"/>
</dbReference>
<dbReference type="EMBL" id="UINC01107984">
    <property type="protein sequence ID" value="SVC73767.1"/>
    <property type="molecule type" value="Genomic_DNA"/>
</dbReference>
<proteinExistence type="predicted"/>
<keyword evidence="1" id="KW-0479">Metal-binding</keyword>